<reference evidence="4" key="1">
    <citation type="journal article" date="2015" name="Proc. Natl. Acad. Sci. U.S.A.">
        <title>Genome sequence of the Asian Tiger mosquito, Aedes albopictus, reveals insights into its biology, genetics, and evolution.</title>
        <authorList>
            <person name="Chen X.G."/>
            <person name="Jiang X."/>
            <person name="Gu J."/>
            <person name="Xu M."/>
            <person name="Wu Y."/>
            <person name="Deng Y."/>
            <person name="Zhang C."/>
            <person name="Bonizzoni M."/>
            <person name="Dermauw W."/>
            <person name="Vontas J."/>
            <person name="Armbruster P."/>
            <person name="Huang X."/>
            <person name="Yang Y."/>
            <person name="Zhang H."/>
            <person name="He W."/>
            <person name="Peng H."/>
            <person name="Liu Y."/>
            <person name="Wu K."/>
            <person name="Chen J."/>
            <person name="Lirakis M."/>
            <person name="Topalis P."/>
            <person name="Van Leeuwen T."/>
            <person name="Hall A.B."/>
            <person name="Jiang X."/>
            <person name="Thorpe C."/>
            <person name="Mueller R.L."/>
            <person name="Sun C."/>
            <person name="Waterhouse R.M."/>
            <person name="Yan G."/>
            <person name="Tu Z.J."/>
            <person name="Fang X."/>
            <person name="James A.A."/>
        </authorList>
    </citation>
    <scope>NUCLEOTIDE SEQUENCE [LARGE SCALE GENOMIC DNA]</scope>
    <source>
        <strain evidence="4">Foshan</strain>
    </source>
</reference>
<dbReference type="PANTHER" id="PTHR37984">
    <property type="entry name" value="PROTEIN CBG26694"/>
    <property type="match status" value="1"/>
</dbReference>
<feature type="compositionally biased region" description="Low complexity" evidence="1">
    <location>
        <begin position="639"/>
        <end position="654"/>
    </location>
</feature>
<feature type="compositionally biased region" description="Gly residues" evidence="1">
    <location>
        <begin position="709"/>
        <end position="718"/>
    </location>
</feature>
<dbReference type="InterPro" id="IPR043128">
    <property type="entry name" value="Rev_trsase/Diguanyl_cyclase"/>
</dbReference>
<dbReference type="InterPro" id="IPR001878">
    <property type="entry name" value="Znf_CCHC"/>
</dbReference>
<evidence type="ECO:0000256" key="1">
    <source>
        <dbReference type="SAM" id="MobiDB-lite"/>
    </source>
</evidence>
<evidence type="ECO:0000313" key="3">
    <source>
        <dbReference type="EnsemblMetazoa" id="AALFPA23_022467.P33363"/>
    </source>
</evidence>
<feature type="region of interest" description="Disordered" evidence="1">
    <location>
        <begin position="698"/>
        <end position="718"/>
    </location>
</feature>
<dbReference type="InterPro" id="IPR021109">
    <property type="entry name" value="Peptidase_aspartic_dom_sf"/>
</dbReference>
<feature type="domain" description="Reverse transcriptase" evidence="2">
    <location>
        <begin position="386"/>
        <end position="563"/>
    </location>
</feature>
<organism evidence="3 4">
    <name type="scientific">Aedes albopictus</name>
    <name type="common">Asian tiger mosquito</name>
    <name type="synonym">Stegomyia albopicta</name>
    <dbReference type="NCBI Taxonomy" id="7160"/>
    <lineage>
        <taxon>Eukaryota</taxon>
        <taxon>Metazoa</taxon>
        <taxon>Ecdysozoa</taxon>
        <taxon>Arthropoda</taxon>
        <taxon>Hexapoda</taxon>
        <taxon>Insecta</taxon>
        <taxon>Pterygota</taxon>
        <taxon>Neoptera</taxon>
        <taxon>Endopterygota</taxon>
        <taxon>Diptera</taxon>
        <taxon>Nematocera</taxon>
        <taxon>Culicoidea</taxon>
        <taxon>Culicidae</taxon>
        <taxon>Culicinae</taxon>
        <taxon>Aedini</taxon>
        <taxon>Aedes</taxon>
        <taxon>Stegomyia</taxon>
    </lineage>
</organism>
<dbReference type="InterPro" id="IPR043502">
    <property type="entry name" value="DNA/RNA_pol_sf"/>
</dbReference>
<name>A0ABM1ZXA7_AEDAL</name>
<dbReference type="PROSITE" id="PS50878">
    <property type="entry name" value="RT_POL"/>
    <property type="match status" value="1"/>
</dbReference>
<dbReference type="CDD" id="cd01647">
    <property type="entry name" value="RT_LTR"/>
    <property type="match status" value="1"/>
</dbReference>
<dbReference type="CDD" id="cd00303">
    <property type="entry name" value="retropepsin_like"/>
    <property type="match status" value="1"/>
</dbReference>
<dbReference type="SUPFAM" id="SSF57756">
    <property type="entry name" value="Retrovirus zinc finger-like domains"/>
    <property type="match status" value="1"/>
</dbReference>
<reference evidence="3" key="2">
    <citation type="submission" date="2025-05" db="UniProtKB">
        <authorList>
            <consortium name="EnsemblMetazoa"/>
        </authorList>
    </citation>
    <scope>IDENTIFICATION</scope>
    <source>
        <strain evidence="3">Foshan</strain>
    </source>
</reference>
<evidence type="ECO:0000259" key="2">
    <source>
        <dbReference type="PROSITE" id="PS50878"/>
    </source>
</evidence>
<dbReference type="RefSeq" id="XP_062709588.1">
    <property type="nucleotide sequence ID" value="XM_062853604.1"/>
</dbReference>
<dbReference type="InterPro" id="IPR000477">
    <property type="entry name" value="RT_dom"/>
</dbReference>
<dbReference type="Gene3D" id="4.10.60.10">
    <property type="entry name" value="Zinc finger, CCHC-type"/>
    <property type="match status" value="1"/>
</dbReference>
<dbReference type="GeneID" id="134288520"/>
<dbReference type="InterPro" id="IPR050951">
    <property type="entry name" value="Retrovirus_Pol_polyprotein"/>
</dbReference>
<keyword evidence="4" id="KW-1185">Reference proteome</keyword>
<dbReference type="Gene3D" id="3.10.10.10">
    <property type="entry name" value="HIV Type 1 Reverse Transcriptase, subunit A, domain 1"/>
    <property type="match status" value="1"/>
</dbReference>
<feature type="region of interest" description="Disordered" evidence="1">
    <location>
        <begin position="639"/>
        <end position="660"/>
    </location>
</feature>
<dbReference type="Gene3D" id="2.40.70.10">
    <property type="entry name" value="Acid Proteases"/>
    <property type="match status" value="1"/>
</dbReference>
<dbReference type="Proteomes" id="UP000069940">
    <property type="component" value="Unassembled WGS sequence"/>
</dbReference>
<evidence type="ECO:0000313" key="4">
    <source>
        <dbReference type="Proteomes" id="UP000069940"/>
    </source>
</evidence>
<dbReference type="PANTHER" id="PTHR37984:SF11">
    <property type="entry name" value="INTEGRASE CATALYTIC DOMAIN-CONTAINING PROTEIN"/>
    <property type="match status" value="1"/>
</dbReference>
<dbReference type="Gene3D" id="3.30.70.270">
    <property type="match status" value="1"/>
</dbReference>
<dbReference type="SUPFAM" id="SSF56672">
    <property type="entry name" value="DNA/RNA polymerases"/>
    <property type="match status" value="1"/>
</dbReference>
<dbReference type="Pfam" id="PF00078">
    <property type="entry name" value="RVT_1"/>
    <property type="match status" value="1"/>
</dbReference>
<accession>A0ABM1ZXA7</accession>
<dbReference type="InterPro" id="IPR036875">
    <property type="entry name" value="Znf_CCHC_sf"/>
</dbReference>
<dbReference type="SMART" id="SM00343">
    <property type="entry name" value="ZnF_C2HC"/>
    <property type="match status" value="2"/>
</dbReference>
<proteinExistence type="predicted"/>
<dbReference type="EnsemblMetazoa" id="AALFPA23_022467.R33363">
    <property type="protein sequence ID" value="AALFPA23_022467.P33363"/>
    <property type="gene ID" value="AALFPA23_022467"/>
</dbReference>
<feature type="compositionally biased region" description="Polar residues" evidence="1">
    <location>
        <begin position="698"/>
        <end position="708"/>
    </location>
</feature>
<sequence>MRQKKNERFAQFVLRLRQQVAECGFEKYSSDIAKVLTEITLIDVIAQGCTSNELRSRILKEDQTLPQIEALGAMIESVEEQVRGLSSFSTSEEKIYRIEERKADGSNVQTSGGKINHIVRSSTGNHNPNVRDRVACFSCGRHGHFSNSPHCPARNQECRNCKMRGHFETVCRKGKKRGAFNQSGQKESKKIRLVESTETNSERQAENVESEKTYYAFYSGNKANMIACCIGGVSWDTLVDSGADCNLVTPEAWNKFKEAGIKVYSSTKGCDRKLKAYGSENLLNVSGSFVADIRVGQKCAKAEFFVVTGGQQCLLGDETSKLLGILKVGLDVNKVTEEVKPFSKISGVQVKIHTDPEIKPVFQPLRRVPIPLESAVKSKLEQLLARDIIEVKTGPTSWVSPLVVVGKANGDVRLCLDLRRVNEAVLRERHPMPVVDEYLARLGKDMIRSKLDIREAFLQVELEPESRDVTTFITSLGLFRFKRLPFGLVTAPEAFQRTMDEILTGCEGTHWYLDDVIIEGSTEEKHDRRVDKVLNRLKERNVELNWDKCMFKVKELEFLGHTVSADGEMWKLSSSCSLGLVLSMLCWEFHKLAGSSGKEVFDDLDGKLLAHGVSEHNELMANLSGWNSVMSNAIHSASPTTFPTHPTTSKPPTSFASPTLAPDRFRLRDLIGRSHLQYIDYKVEYGLRYDPTAVFSNPPTGVNATTDRSGGGGQHHWK</sequence>
<protein>
    <recommendedName>
        <fullName evidence="2">Reverse transcriptase domain-containing protein</fullName>
    </recommendedName>
</protein>